<feature type="compositionally biased region" description="Pro residues" evidence="1">
    <location>
        <begin position="327"/>
        <end position="337"/>
    </location>
</feature>
<dbReference type="PANTHER" id="PTHR43798:SF33">
    <property type="entry name" value="HYDROLASE, PUTATIVE (AFU_ORTHOLOGUE AFUA_2G14860)-RELATED"/>
    <property type="match status" value="1"/>
</dbReference>
<sequence>MAAAAGARHGAADGGGPTDTGRDADVPDSAVQNPWAERRSMVLDGHKVRYWFYDIDRAPKPLLVLVHGFRGDHHGLQLVADRLRERYHVVVPDLPGFGRSEPFPDRPHDIAGYAEFLRGFVETLTEGAVHDGAPHGVAVLGHSFGSVVAAHFAAAHPAMVERLVLVNPICEPALEGEQALLSRLTVGYYRLGQALPRPLGRRLLSSWLVTDAMSGVMTKSQDPRVRGYVRHQHRAYFSSFADRDVLLEAYEASVSHTVAEVAMQLSMPTLLIVGAQDELGSLAAQRTMASWIPRHRLEVLDGVGHLIHYEAPGRTAELVHDFLSSPAPEPTPGPDGGPPALHTQAPPADAPAPDTAPFTGLQRIVRRGHRARRDQPGGRRR</sequence>
<dbReference type="GO" id="GO:0016020">
    <property type="term" value="C:membrane"/>
    <property type="evidence" value="ECO:0007669"/>
    <property type="project" value="TreeGrafter"/>
</dbReference>
<proteinExistence type="predicted"/>
<dbReference type="InterPro" id="IPR029058">
    <property type="entry name" value="AB_hydrolase_fold"/>
</dbReference>
<dbReference type="InterPro" id="IPR000639">
    <property type="entry name" value="Epox_hydrolase-like"/>
</dbReference>
<keyword evidence="3" id="KW-0378">Hydrolase</keyword>
<name>A0A4R5YHS4_KOCRO</name>
<dbReference type="AlphaFoldDB" id="A0A4R5YHS4"/>
<dbReference type="GeneID" id="64347523"/>
<organism evidence="3 4">
    <name type="scientific">Kocuria rosea</name>
    <name type="common">Deinococcus erythromyxa</name>
    <name type="synonym">Micrococcus rubens</name>
    <dbReference type="NCBI Taxonomy" id="1275"/>
    <lineage>
        <taxon>Bacteria</taxon>
        <taxon>Bacillati</taxon>
        <taxon>Actinomycetota</taxon>
        <taxon>Actinomycetes</taxon>
        <taxon>Micrococcales</taxon>
        <taxon>Micrococcaceae</taxon>
        <taxon>Kocuria</taxon>
    </lineage>
</organism>
<dbReference type="SUPFAM" id="SSF53474">
    <property type="entry name" value="alpha/beta-Hydrolases"/>
    <property type="match status" value="1"/>
</dbReference>
<dbReference type="PRINTS" id="PR00412">
    <property type="entry name" value="EPOXHYDRLASE"/>
</dbReference>
<feature type="region of interest" description="Disordered" evidence="1">
    <location>
        <begin position="323"/>
        <end position="381"/>
    </location>
</feature>
<evidence type="ECO:0000313" key="3">
    <source>
        <dbReference type="EMBL" id="TDL42926.1"/>
    </source>
</evidence>
<evidence type="ECO:0000256" key="1">
    <source>
        <dbReference type="SAM" id="MobiDB-lite"/>
    </source>
</evidence>
<accession>A0A4R5YHS4</accession>
<feature type="compositionally biased region" description="Low complexity" evidence="1">
    <location>
        <begin position="345"/>
        <end position="357"/>
    </location>
</feature>
<comment type="caution">
    <text evidence="3">The sequence shown here is derived from an EMBL/GenBank/DDBJ whole genome shotgun (WGS) entry which is preliminary data.</text>
</comment>
<dbReference type="InterPro" id="IPR000073">
    <property type="entry name" value="AB_hydrolase_1"/>
</dbReference>
<feature type="region of interest" description="Disordered" evidence="1">
    <location>
        <begin position="1"/>
        <end position="31"/>
    </location>
</feature>
<dbReference type="Proteomes" id="UP000295163">
    <property type="component" value="Unassembled WGS sequence"/>
</dbReference>
<dbReference type="InterPro" id="IPR050266">
    <property type="entry name" value="AB_hydrolase_sf"/>
</dbReference>
<dbReference type="GO" id="GO:0016787">
    <property type="term" value="F:hydrolase activity"/>
    <property type="evidence" value="ECO:0007669"/>
    <property type="project" value="UniProtKB-KW"/>
</dbReference>
<dbReference type="PRINTS" id="PR00111">
    <property type="entry name" value="ABHYDROLASE"/>
</dbReference>
<gene>
    <name evidence="3" type="ORF">E2R59_08855</name>
</gene>
<feature type="domain" description="AB hydrolase-1" evidence="2">
    <location>
        <begin position="61"/>
        <end position="312"/>
    </location>
</feature>
<dbReference type="Gene3D" id="3.40.50.1820">
    <property type="entry name" value="alpha/beta hydrolase"/>
    <property type="match status" value="1"/>
</dbReference>
<protein>
    <submittedName>
        <fullName evidence="3">Alpha/beta hydrolase</fullName>
    </submittedName>
</protein>
<dbReference type="PANTHER" id="PTHR43798">
    <property type="entry name" value="MONOACYLGLYCEROL LIPASE"/>
    <property type="match status" value="1"/>
</dbReference>
<dbReference type="RefSeq" id="WP_133410198.1">
    <property type="nucleotide sequence ID" value="NZ_SMZT01000003.1"/>
</dbReference>
<dbReference type="EMBL" id="SMZT01000003">
    <property type="protein sequence ID" value="TDL42926.1"/>
    <property type="molecule type" value="Genomic_DNA"/>
</dbReference>
<evidence type="ECO:0000259" key="2">
    <source>
        <dbReference type="Pfam" id="PF00561"/>
    </source>
</evidence>
<dbReference type="Pfam" id="PF00561">
    <property type="entry name" value="Abhydrolase_1"/>
    <property type="match status" value="1"/>
</dbReference>
<reference evidence="3 4" key="1">
    <citation type="submission" date="2019-03" db="EMBL/GenBank/DDBJ databases">
        <title>Genome Sequencing and Assembly of Various Microbes Isolated from Partially Reclaimed Soil and Acid Mine Drainage (AMD) Site.</title>
        <authorList>
            <person name="Steinbock B."/>
            <person name="Bechtold R."/>
            <person name="Sevigny J.L."/>
            <person name="Thomas D."/>
            <person name="Cuthill L.R."/>
            <person name="Aveiro Johannsen E.J."/>
            <person name="Thomas K."/>
            <person name="Ghosh A."/>
        </authorList>
    </citation>
    <scope>NUCLEOTIDE SEQUENCE [LARGE SCALE GENOMIC DNA]</scope>
    <source>
        <strain evidence="3 4">S-A3</strain>
    </source>
</reference>
<evidence type="ECO:0000313" key="4">
    <source>
        <dbReference type="Proteomes" id="UP000295163"/>
    </source>
</evidence>